<comment type="caution">
    <text evidence="6">The sequence shown here is derived from an EMBL/GenBank/DDBJ whole genome shotgun (WGS) entry which is preliminary data.</text>
</comment>
<dbReference type="Proteomes" id="UP000609346">
    <property type="component" value="Unassembled WGS sequence"/>
</dbReference>
<dbReference type="EMBL" id="JACXZA010000001">
    <property type="protein sequence ID" value="MBD3918386.1"/>
    <property type="molecule type" value="Genomic_DNA"/>
</dbReference>
<evidence type="ECO:0000256" key="5">
    <source>
        <dbReference type="ARBA" id="ARBA00023288"/>
    </source>
</evidence>
<dbReference type="SUPFAM" id="SSF53850">
    <property type="entry name" value="Periplasmic binding protein-like II"/>
    <property type="match status" value="1"/>
</dbReference>
<gene>
    <name evidence="6" type="ORF">H8B09_06430</name>
</gene>
<dbReference type="PANTHER" id="PTHR43649">
    <property type="entry name" value="ARABINOSE-BINDING PROTEIN-RELATED"/>
    <property type="match status" value="1"/>
</dbReference>
<name>A0ABR8MQW6_9BACL</name>
<evidence type="ECO:0000256" key="3">
    <source>
        <dbReference type="ARBA" id="ARBA00023136"/>
    </source>
</evidence>
<dbReference type="Pfam" id="PF01547">
    <property type="entry name" value="SBP_bac_1"/>
    <property type="match status" value="1"/>
</dbReference>
<keyword evidence="1" id="KW-1003">Cell membrane</keyword>
<dbReference type="Gene3D" id="3.40.190.10">
    <property type="entry name" value="Periplasmic binding protein-like II"/>
    <property type="match status" value="1"/>
</dbReference>
<keyword evidence="4" id="KW-0564">Palmitate</keyword>
<evidence type="ECO:0000256" key="1">
    <source>
        <dbReference type="ARBA" id="ARBA00022475"/>
    </source>
</evidence>
<evidence type="ECO:0000256" key="4">
    <source>
        <dbReference type="ARBA" id="ARBA00023139"/>
    </source>
</evidence>
<accession>A0ABR8MQW6</accession>
<dbReference type="PANTHER" id="PTHR43649:SF33">
    <property type="entry name" value="POLYGALACTURONAN_RHAMNOGALACTURONAN-BINDING PROTEIN YTCQ"/>
    <property type="match status" value="1"/>
</dbReference>
<dbReference type="InterPro" id="IPR050490">
    <property type="entry name" value="Bact_solute-bd_prot1"/>
</dbReference>
<dbReference type="InterPro" id="IPR006059">
    <property type="entry name" value="SBP"/>
</dbReference>
<proteinExistence type="predicted"/>
<evidence type="ECO:0000313" key="6">
    <source>
        <dbReference type="EMBL" id="MBD3918386.1"/>
    </source>
</evidence>
<keyword evidence="3" id="KW-0472">Membrane</keyword>
<reference evidence="6 7" key="1">
    <citation type="submission" date="2020-09" db="EMBL/GenBank/DDBJ databases">
        <title>Paenibacillus sp. strain PR3 16S rRNA gene Genome sequencing and assembly.</title>
        <authorList>
            <person name="Kim J."/>
        </authorList>
    </citation>
    <scope>NUCLEOTIDE SEQUENCE [LARGE SCALE GENOMIC DNA]</scope>
    <source>
        <strain evidence="6 7">PR3</strain>
    </source>
</reference>
<protein>
    <submittedName>
        <fullName evidence="6">Extracellular solute-binding protein</fullName>
    </submittedName>
</protein>
<keyword evidence="7" id="KW-1185">Reference proteome</keyword>
<keyword evidence="2" id="KW-0732">Signal</keyword>
<keyword evidence="5" id="KW-0449">Lipoprotein</keyword>
<evidence type="ECO:0000313" key="7">
    <source>
        <dbReference type="Proteomes" id="UP000609346"/>
    </source>
</evidence>
<organism evidence="6 7">
    <name type="scientific">Paenibacillus terricola</name>
    <dbReference type="NCBI Taxonomy" id="2763503"/>
    <lineage>
        <taxon>Bacteria</taxon>
        <taxon>Bacillati</taxon>
        <taxon>Bacillota</taxon>
        <taxon>Bacilli</taxon>
        <taxon>Bacillales</taxon>
        <taxon>Paenibacillaceae</taxon>
        <taxon>Paenibacillus</taxon>
    </lineage>
</organism>
<sequence length="307" mass="35971">MFLKAVYHPETFRIGEQTYALPVFLDTYWFYVNTDLLKKLNLQMPSNDWTYDEMVELATKATDVSIQQYGLDFSPPITWYVKCLYSIANGHAEHPFFMNGDLTESVIDTPEVIADLQWLYDLVNKHQVIINEKLIGTFPIQPFFEGKTLLLAAEYPPDPSWKFDWDVLPMPRGTKKQATMHQITPMGILQASQYKEEAYKFISFFYELETQKFLADEAKVTTVRHPELDHYYDEISHWKGKNVEAIKLSNTIGYLDPIVMDTVYHKQYLPLYHDNSWKLFSGEFSFSDVTKEIDNWSKNKVKFNTNS</sequence>
<evidence type="ECO:0000256" key="2">
    <source>
        <dbReference type="ARBA" id="ARBA00022729"/>
    </source>
</evidence>